<evidence type="ECO:0000256" key="9">
    <source>
        <dbReference type="ARBA" id="ARBA00023285"/>
    </source>
</evidence>
<evidence type="ECO:0000256" key="4">
    <source>
        <dbReference type="ARBA" id="ARBA00022573"/>
    </source>
</evidence>
<feature type="transmembrane region" description="Helical" evidence="10">
    <location>
        <begin position="66"/>
        <end position="89"/>
    </location>
</feature>
<keyword evidence="3 10" id="KW-1003">Cell membrane</keyword>
<reference evidence="12" key="1">
    <citation type="submission" date="2019-08" db="EMBL/GenBank/DDBJ databases">
        <title>Limnoglobus roseus gen. nov., sp. nov., a novel freshwater planctomycete with a giant genome from the family Gemmataceae.</title>
        <authorList>
            <person name="Kulichevskaya I.S."/>
            <person name="Naumoff D.G."/>
            <person name="Miroshnikov K."/>
            <person name="Ivanova A."/>
            <person name="Philippov D.A."/>
            <person name="Hakobyan A."/>
            <person name="Rijpstra I.C."/>
            <person name="Sinninghe Damste J.S."/>
            <person name="Liesack W."/>
            <person name="Dedysh S.N."/>
        </authorList>
    </citation>
    <scope>NUCLEOTIDE SEQUENCE [LARGE SCALE GENOMIC DNA]</scope>
    <source>
        <strain evidence="12">PX52</strain>
    </source>
</reference>
<dbReference type="InterPro" id="IPR003705">
    <property type="entry name" value="CbiN"/>
</dbReference>
<evidence type="ECO:0000256" key="10">
    <source>
        <dbReference type="HAMAP-Rule" id="MF_00330"/>
    </source>
</evidence>
<evidence type="ECO:0000313" key="12">
    <source>
        <dbReference type="Proteomes" id="UP000324974"/>
    </source>
</evidence>
<proteinExistence type="inferred from homology"/>
<keyword evidence="7 10" id="KW-0406">Ion transport</keyword>
<comment type="function">
    <text evidence="10">Part of the energy-coupling factor (ECF) transporter complex CbiMNOQ involved in cobalt import.</text>
</comment>
<dbReference type="Pfam" id="PF02553">
    <property type="entry name" value="CbiN"/>
    <property type="match status" value="1"/>
</dbReference>
<dbReference type="HAMAP" id="MF_00330">
    <property type="entry name" value="CbiN"/>
    <property type="match status" value="1"/>
</dbReference>
<keyword evidence="9 10" id="KW-0170">Cobalt</keyword>
<evidence type="ECO:0000256" key="5">
    <source>
        <dbReference type="ARBA" id="ARBA00022692"/>
    </source>
</evidence>
<comment type="similarity">
    <text evidence="10">Belongs to the CbiN family.</text>
</comment>
<dbReference type="UniPathway" id="UPA00148"/>
<dbReference type="PANTHER" id="PTHR38662">
    <property type="entry name" value="COBALT TRANSPORT PROTEIN CBIN"/>
    <property type="match status" value="1"/>
</dbReference>
<keyword evidence="5 10" id="KW-0812">Transmembrane</keyword>
<dbReference type="AlphaFoldDB" id="A0A5C1AFN9"/>
<gene>
    <name evidence="10 11" type="primary">cbiN</name>
    <name evidence="11" type="ORF">PX52LOC_05255</name>
</gene>
<organism evidence="11 12">
    <name type="scientific">Limnoglobus roseus</name>
    <dbReference type="NCBI Taxonomy" id="2598579"/>
    <lineage>
        <taxon>Bacteria</taxon>
        <taxon>Pseudomonadati</taxon>
        <taxon>Planctomycetota</taxon>
        <taxon>Planctomycetia</taxon>
        <taxon>Gemmatales</taxon>
        <taxon>Gemmataceae</taxon>
        <taxon>Limnoglobus</taxon>
    </lineage>
</organism>
<comment type="subcellular location">
    <subcellularLocation>
        <location evidence="10">Cell membrane</location>
        <topology evidence="10">Multi-pass membrane protein</topology>
    </subcellularLocation>
</comment>
<dbReference type="Proteomes" id="UP000324974">
    <property type="component" value="Chromosome"/>
</dbReference>
<dbReference type="GO" id="GO:0005886">
    <property type="term" value="C:plasma membrane"/>
    <property type="evidence" value="ECO:0007669"/>
    <property type="project" value="UniProtKB-SubCell"/>
</dbReference>
<keyword evidence="6 10" id="KW-1133">Transmembrane helix</keyword>
<evidence type="ECO:0000256" key="6">
    <source>
        <dbReference type="ARBA" id="ARBA00022989"/>
    </source>
</evidence>
<comment type="caution">
    <text evidence="10">Lacks conserved residue(s) required for the propagation of feature annotation.</text>
</comment>
<comment type="pathway">
    <text evidence="10">Cofactor biosynthesis; adenosylcobalamin biosynthesis.</text>
</comment>
<evidence type="ECO:0000256" key="3">
    <source>
        <dbReference type="ARBA" id="ARBA00022475"/>
    </source>
</evidence>
<name>A0A5C1AFN9_9BACT</name>
<dbReference type="NCBIfam" id="NF002780">
    <property type="entry name" value="PRK02898.1"/>
    <property type="match status" value="1"/>
</dbReference>
<dbReference type="RefSeq" id="WP_178132572.1">
    <property type="nucleotide sequence ID" value="NZ_CP042425.1"/>
</dbReference>
<dbReference type="KEGG" id="lrs:PX52LOC_05255"/>
<evidence type="ECO:0000256" key="7">
    <source>
        <dbReference type="ARBA" id="ARBA00023065"/>
    </source>
</evidence>
<evidence type="ECO:0000256" key="1">
    <source>
        <dbReference type="ARBA" id="ARBA00022426"/>
    </source>
</evidence>
<keyword evidence="12" id="KW-1185">Reference proteome</keyword>
<dbReference type="PANTHER" id="PTHR38662:SF1">
    <property type="entry name" value="COBALT TRANSPORT PROTEIN CBIN"/>
    <property type="match status" value="1"/>
</dbReference>
<comment type="subunit">
    <text evidence="10">Forms an energy-coupling factor (ECF) transporter complex composed of an ATP-binding protein (A component, CbiO), a transmembrane protein (T component, CbiQ) and 2 possible substrate-capture proteins (S components, CbiM and CbiN) of unknown stoichimetry.</text>
</comment>
<sequence length="103" mass="11323">MNKFWNALLVLAVIGLICVPLALHEKGDETQTFTGTDDQAQQAIKDVNPDYSRWAEPLWTPPSSEVASLLFAVQASLGTLVLGYVLGFYRGRATRDGRANERA</sequence>
<dbReference type="GO" id="GO:0009236">
    <property type="term" value="P:cobalamin biosynthetic process"/>
    <property type="evidence" value="ECO:0007669"/>
    <property type="project" value="UniProtKB-UniRule"/>
</dbReference>
<keyword evidence="2 10" id="KW-0813">Transport</keyword>
<dbReference type="GO" id="GO:0015087">
    <property type="term" value="F:cobalt ion transmembrane transporter activity"/>
    <property type="evidence" value="ECO:0007669"/>
    <property type="project" value="UniProtKB-UniRule"/>
</dbReference>
<accession>A0A5C1AFN9</accession>
<evidence type="ECO:0000256" key="8">
    <source>
        <dbReference type="ARBA" id="ARBA00023136"/>
    </source>
</evidence>
<keyword evidence="4 10" id="KW-0169">Cobalamin biosynthesis</keyword>
<evidence type="ECO:0000256" key="2">
    <source>
        <dbReference type="ARBA" id="ARBA00022448"/>
    </source>
</evidence>
<keyword evidence="1 10" id="KW-0171">Cobalt transport</keyword>
<protein>
    <recommendedName>
        <fullName evidence="10">Cobalt transport protein CbiN</fullName>
    </recommendedName>
    <alternativeName>
        <fullName evidence="10">Energy-coupling factor transporter probable substrate-capture protein CbiN</fullName>
        <shortName evidence="10">ECF transporter S component CbiN</shortName>
    </alternativeName>
</protein>
<keyword evidence="8 10" id="KW-0472">Membrane</keyword>
<dbReference type="EMBL" id="CP042425">
    <property type="protein sequence ID" value="QEL18239.1"/>
    <property type="molecule type" value="Genomic_DNA"/>
</dbReference>
<evidence type="ECO:0000313" key="11">
    <source>
        <dbReference type="EMBL" id="QEL18239.1"/>
    </source>
</evidence>